<dbReference type="SUPFAM" id="SSF53067">
    <property type="entry name" value="Actin-like ATPase domain"/>
    <property type="match status" value="2"/>
</dbReference>
<dbReference type="InterPro" id="IPR043129">
    <property type="entry name" value="ATPase_NBD"/>
</dbReference>
<keyword evidence="1" id="KW-0547">Nucleotide-binding</keyword>
<dbReference type="PANTHER" id="PTHR14187:SF5">
    <property type="entry name" value="HEAT SHOCK 70 KDA PROTEIN 12A"/>
    <property type="match status" value="1"/>
</dbReference>
<gene>
    <name evidence="3" type="ORF">Egran_01906</name>
</gene>
<evidence type="ECO:0000256" key="1">
    <source>
        <dbReference type="ARBA" id="ARBA00022741"/>
    </source>
</evidence>
<name>A0A232M1T2_9EURO</name>
<dbReference type="PANTHER" id="PTHR14187">
    <property type="entry name" value="ALPHA KINASE/ELONGATION FACTOR 2 KINASE"/>
    <property type="match status" value="1"/>
</dbReference>
<evidence type="ECO:0000313" key="3">
    <source>
        <dbReference type="EMBL" id="OXV10333.1"/>
    </source>
</evidence>
<dbReference type="OrthoDB" id="2963168at2759"/>
<comment type="caution">
    <text evidence="3">The sequence shown here is derived from an EMBL/GenBank/DDBJ whole genome shotgun (WGS) entry which is preliminary data.</text>
</comment>
<dbReference type="GO" id="GO:0005524">
    <property type="term" value="F:ATP binding"/>
    <property type="evidence" value="ECO:0007669"/>
    <property type="project" value="UniProtKB-KW"/>
</dbReference>
<keyword evidence="2" id="KW-0067">ATP-binding</keyword>
<protein>
    <submittedName>
        <fullName evidence="3">Uncharacterized protein</fullName>
    </submittedName>
</protein>
<dbReference type="InterPro" id="IPR013126">
    <property type="entry name" value="Hsp_70_fam"/>
</dbReference>
<dbReference type="GO" id="GO:0140662">
    <property type="term" value="F:ATP-dependent protein folding chaperone"/>
    <property type="evidence" value="ECO:0007669"/>
    <property type="project" value="InterPro"/>
</dbReference>
<organism evidence="3 4">
    <name type="scientific">Elaphomyces granulatus</name>
    <dbReference type="NCBI Taxonomy" id="519963"/>
    <lineage>
        <taxon>Eukaryota</taxon>
        <taxon>Fungi</taxon>
        <taxon>Dikarya</taxon>
        <taxon>Ascomycota</taxon>
        <taxon>Pezizomycotina</taxon>
        <taxon>Eurotiomycetes</taxon>
        <taxon>Eurotiomycetidae</taxon>
        <taxon>Eurotiales</taxon>
        <taxon>Elaphomycetaceae</taxon>
        <taxon>Elaphomyces</taxon>
    </lineage>
</organism>
<dbReference type="Gene3D" id="3.30.420.40">
    <property type="match status" value="2"/>
</dbReference>
<evidence type="ECO:0000256" key="2">
    <source>
        <dbReference type="ARBA" id="ARBA00022840"/>
    </source>
</evidence>
<dbReference type="AlphaFoldDB" id="A0A232M1T2"/>
<dbReference type="CDD" id="cd10170">
    <property type="entry name" value="ASKHA_NBD_HSP70"/>
    <property type="match status" value="1"/>
</dbReference>
<dbReference type="Gene3D" id="3.90.640.10">
    <property type="entry name" value="Actin, Chain A, domain 4"/>
    <property type="match status" value="1"/>
</dbReference>
<evidence type="ECO:0000313" key="4">
    <source>
        <dbReference type="Proteomes" id="UP000243515"/>
    </source>
</evidence>
<dbReference type="Pfam" id="PF00012">
    <property type="entry name" value="HSP70"/>
    <property type="match status" value="1"/>
</dbReference>
<accession>A0A232M1T2</accession>
<dbReference type="Proteomes" id="UP000243515">
    <property type="component" value="Unassembled WGS sequence"/>
</dbReference>
<keyword evidence="4" id="KW-1185">Reference proteome</keyword>
<proteinExistence type="predicted"/>
<sequence length="609" mass="69293">MTDLPIPNMYTLPVLRRVSTIQGGNSSGKFIAVGIDFGTTYSGVSWAFSENPDTIHEIQGWPAEYHNDQIQEQVPTQFDIESEKWGFEVTPDMNPMKWFKLLLLKEDDVVREEILDSEPLKDARAQLRGHNAPTATSIVGRYLGKLWQHTYSELKSRLDIDNLPLRVAITVPAIWPPYAHKAMRDAAEIAGILGERDIGTTTLDLVQEPEAAGLSILFERGKLPEIESGESFVVCDAGGGTVDVISYTVESTNPFKVKECVKGDGKLSGAFQIDEAFEAHMKWKTRLKISSLDKAEHNIFVKEDWEMGAKRTFTGSQVPEKFFLRPPAKAFKKLDRLRGKDSFSLSREEMKSFFFKSLTGIRSLVSDQVSQVESETGRPPKRILLVGGLGNSSYIYSVLHHLYQDKVLRPLRPWSAVARGAVIRLLRDKISTQTNLTEVQRTILASMPEVTARKSRYSYGILVDRRIKNLKDFDIVVDVEKTSPEGDKITSRMNWYLRKGEEVKKRSPVTFPYSQYSKGPASKKCIFIIKYSTANIPPKRVDKTVFELCRIECDWDKPFEEWKVVGDPDKGWRRYDDLILAMKFEGEPKWKVRVGSNQVERDVNVEYMD</sequence>
<reference evidence="3 4" key="1">
    <citation type="journal article" date="2015" name="Environ. Microbiol.">
        <title>Metagenome sequence of Elaphomyces granulatus from sporocarp tissue reveals Ascomycota ectomycorrhizal fingerprints of genome expansion and a Proteobacteria-rich microbiome.</title>
        <authorList>
            <person name="Quandt C.A."/>
            <person name="Kohler A."/>
            <person name="Hesse C.N."/>
            <person name="Sharpton T.J."/>
            <person name="Martin F."/>
            <person name="Spatafora J.W."/>
        </authorList>
    </citation>
    <scope>NUCLEOTIDE SEQUENCE [LARGE SCALE GENOMIC DNA]</scope>
    <source>
        <strain evidence="3 4">OSC145934</strain>
    </source>
</reference>
<dbReference type="EMBL" id="NPHW01002991">
    <property type="protein sequence ID" value="OXV10333.1"/>
    <property type="molecule type" value="Genomic_DNA"/>
</dbReference>